<dbReference type="AlphaFoldDB" id="A0AAN8MHM3"/>
<feature type="disulfide bond" evidence="1">
    <location>
        <begin position="21"/>
        <end position="30"/>
    </location>
</feature>
<evidence type="ECO:0000313" key="4">
    <source>
        <dbReference type="Proteomes" id="UP001356427"/>
    </source>
</evidence>
<keyword evidence="1" id="KW-1015">Disulfide bond</keyword>
<proteinExistence type="predicted"/>
<keyword evidence="4" id="KW-1185">Reference proteome</keyword>
<sequence>MGLAHGGNLHGDTKGGYTCRCPPTYTGSNCEKKLDRCSNSPCLNDGSGERACGGLSFGPLVGICPHRGPSMGGRVVQ</sequence>
<evidence type="ECO:0000313" key="3">
    <source>
        <dbReference type="EMBL" id="KAK6317326.1"/>
    </source>
</evidence>
<accession>A0AAN8MHM3</accession>
<protein>
    <recommendedName>
        <fullName evidence="2">EGF-like domain-containing protein</fullName>
    </recommendedName>
</protein>
<dbReference type="Proteomes" id="UP001356427">
    <property type="component" value="Unassembled WGS sequence"/>
</dbReference>
<dbReference type="PROSITE" id="PS50026">
    <property type="entry name" value="EGF_3"/>
    <property type="match status" value="1"/>
</dbReference>
<dbReference type="CDD" id="cd00054">
    <property type="entry name" value="EGF_CA"/>
    <property type="match status" value="1"/>
</dbReference>
<dbReference type="PROSITE" id="PS00022">
    <property type="entry name" value="EGF_1"/>
    <property type="match status" value="1"/>
</dbReference>
<gene>
    <name evidence="3" type="ORF">J4Q44_G00127260</name>
</gene>
<keyword evidence="1" id="KW-0245">EGF-like domain</keyword>
<dbReference type="EMBL" id="JAGTTL010000010">
    <property type="protein sequence ID" value="KAK6317326.1"/>
    <property type="molecule type" value="Genomic_DNA"/>
</dbReference>
<comment type="caution">
    <text evidence="3">The sequence shown here is derived from an EMBL/GenBank/DDBJ whole genome shotgun (WGS) entry which is preliminary data.</text>
</comment>
<feature type="domain" description="EGF-like" evidence="2">
    <location>
        <begin position="1"/>
        <end position="31"/>
    </location>
</feature>
<evidence type="ECO:0000256" key="1">
    <source>
        <dbReference type="PROSITE-ProRule" id="PRU00076"/>
    </source>
</evidence>
<dbReference type="Gene3D" id="2.10.25.10">
    <property type="entry name" value="Laminin"/>
    <property type="match status" value="1"/>
</dbReference>
<comment type="caution">
    <text evidence="1">Lacks conserved residue(s) required for the propagation of feature annotation.</text>
</comment>
<dbReference type="SUPFAM" id="SSF57196">
    <property type="entry name" value="EGF/Laminin"/>
    <property type="match status" value="1"/>
</dbReference>
<reference evidence="3 4" key="1">
    <citation type="submission" date="2021-04" db="EMBL/GenBank/DDBJ databases">
        <authorList>
            <person name="De Guttry C."/>
            <person name="Zahm M."/>
            <person name="Klopp C."/>
            <person name="Cabau C."/>
            <person name="Louis A."/>
            <person name="Berthelot C."/>
            <person name="Parey E."/>
            <person name="Roest Crollius H."/>
            <person name="Montfort J."/>
            <person name="Robinson-Rechavi M."/>
            <person name="Bucao C."/>
            <person name="Bouchez O."/>
            <person name="Gislard M."/>
            <person name="Lluch J."/>
            <person name="Milhes M."/>
            <person name="Lampietro C."/>
            <person name="Lopez Roques C."/>
            <person name="Donnadieu C."/>
            <person name="Braasch I."/>
            <person name="Desvignes T."/>
            <person name="Postlethwait J."/>
            <person name="Bobe J."/>
            <person name="Wedekind C."/>
            <person name="Guiguen Y."/>
        </authorList>
    </citation>
    <scope>NUCLEOTIDE SEQUENCE [LARGE SCALE GENOMIC DNA]</scope>
    <source>
        <strain evidence="3">Cs_M1</strain>
        <tissue evidence="3">Blood</tissue>
    </source>
</reference>
<organism evidence="3 4">
    <name type="scientific">Coregonus suidteri</name>
    <dbReference type="NCBI Taxonomy" id="861788"/>
    <lineage>
        <taxon>Eukaryota</taxon>
        <taxon>Metazoa</taxon>
        <taxon>Chordata</taxon>
        <taxon>Craniata</taxon>
        <taxon>Vertebrata</taxon>
        <taxon>Euteleostomi</taxon>
        <taxon>Actinopterygii</taxon>
        <taxon>Neopterygii</taxon>
        <taxon>Teleostei</taxon>
        <taxon>Protacanthopterygii</taxon>
        <taxon>Salmoniformes</taxon>
        <taxon>Salmonidae</taxon>
        <taxon>Coregoninae</taxon>
        <taxon>Coregonus</taxon>
    </lineage>
</organism>
<dbReference type="InterPro" id="IPR000742">
    <property type="entry name" value="EGF"/>
</dbReference>
<evidence type="ECO:0000259" key="2">
    <source>
        <dbReference type="PROSITE" id="PS50026"/>
    </source>
</evidence>
<name>A0AAN8MHM3_9TELE</name>